<dbReference type="Proteomes" id="UP000016934">
    <property type="component" value="Unassembled WGS sequence"/>
</dbReference>
<organism evidence="1 2">
    <name type="scientific">Cochliobolus sativus (strain ND90Pr / ATCC 201652)</name>
    <name type="common">Common root rot and spot blotch fungus</name>
    <name type="synonym">Bipolaris sorokiniana</name>
    <dbReference type="NCBI Taxonomy" id="665912"/>
    <lineage>
        <taxon>Eukaryota</taxon>
        <taxon>Fungi</taxon>
        <taxon>Dikarya</taxon>
        <taxon>Ascomycota</taxon>
        <taxon>Pezizomycotina</taxon>
        <taxon>Dothideomycetes</taxon>
        <taxon>Pleosporomycetidae</taxon>
        <taxon>Pleosporales</taxon>
        <taxon>Pleosporineae</taxon>
        <taxon>Pleosporaceae</taxon>
        <taxon>Bipolaris</taxon>
    </lineage>
</organism>
<dbReference type="KEGG" id="bsc:COCSADRAFT_354897"/>
<evidence type="ECO:0000313" key="1">
    <source>
        <dbReference type="EMBL" id="EMD65645.1"/>
    </source>
</evidence>
<reference evidence="2" key="2">
    <citation type="journal article" date="2013" name="PLoS Genet.">
        <title>Comparative genome structure, secondary metabolite, and effector coding capacity across Cochliobolus pathogens.</title>
        <authorList>
            <person name="Condon B.J."/>
            <person name="Leng Y."/>
            <person name="Wu D."/>
            <person name="Bushley K.E."/>
            <person name="Ohm R.A."/>
            <person name="Otillar R."/>
            <person name="Martin J."/>
            <person name="Schackwitz W."/>
            <person name="Grimwood J."/>
            <person name="MohdZainudin N."/>
            <person name="Xue C."/>
            <person name="Wang R."/>
            <person name="Manning V.A."/>
            <person name="Dhillon B."/>
            <person name="Tu Z.J."/>
            <person name="Steffenson B.J."/>
            <person name="Salamov A."/>
            <person name="Sun H."/>
            <person name="Lowry S."/>
            <person name="LaButti K."/>
            <person name="Han J."/>
            <person name="Copeland A."/>
            <person name="Lindquist E."/>
            <person name="Barry K."/>
            <person name="Schmutz J."/>
            <person name="Baker S.E."/>
            <person name="Ciuffetti L.M."/>
            <person name="Grigoriev I.V."/>
            <person name="Zhong S."/>
            <person name="Turgeon B.G."/>
        </authorList>
    </citation>
    <scope>NUCLEOTIDE SEQUENCE [LARGE SCALE GENOMIC DNA]</scope>
    <source>
        <strain evidence="2">ND90Pr / ATCC 201652</strain>
    </source>
</reference>
<dbReference type="HOGENOM" id="CLU_1061769_0_0_1"/>
<evidence type="ECO:0000313" key="2">
    <source>
        <dbReference type="Proteomes" id="UP000016934"/>
    </source>
</evidence>
<keyword evidence="2" id="KW-1185">Reference proteome</keyword>
<reference evidence="1 2" key="1">
    <citation type="journal article" date="2012" name="PLoS Pathog.">
        <title>Diverse lifestyles and strategies of plant pathogenesis encoded in the genomes of eighteen Dothideomycetes fungi.</title>
        <authorList>
            <person name="Ohm R.A."/>
            <person name="Feau N."/>
            <person name="Henrissat B."/>
            <person name="Schoch C.L."/>
            <person name="Horwitz B.A."/>
            <person name="Barry K.W."/>
            <person name="Condon B.J."/>
            <person name="Copeland A.C."/>
            <person name="Dhillon B."/>
            <person name="Glaser F."/>
            <person name="Hesse C.N."/>
            <person name="Kosti I."/>
            <person name="LaButti K."/>
            <person name="Lindquist E.A."/>
            <person name="Lucas S."/>
            <person name="Salamov A.A."/>
            <person name="Bradshaw R.E."/>
            <person name="Ciuffetti L."/>
            <person name="Hamelin R.C."/>
            <person name="Kema G.H.J."/>
            <person name="Lawrence C."/>
            <person name="Scott J.A."/>
            <person name="Spatafora J.W."/>
            <person name="Turgeon B.G."/>
            <person name="de Wit P.J.G.M."/>
            <person name="Zhong S."/>
            <person name="Goodwin S.B."/>
            <person name="Grigoriev I.V."/>
        </authorList>
    </citation>
    <scope>NUCLEOTIDE SEQUENCE [LARGE SCALE GENOMIC DNA]</scope>
    <source>
        <strain evidence="2">ND90Pr / ATCC 201652</strain>
    </source>
</reference>
<protein>
    <submittedName>
        <fullName evidence="1">Uncharacterized protein</fullName>
    </submittedName>
</protein>
<name>M2STP0_COCSN</name>
<proteinExistence type="predicted"/>
<dbReference type="EMBL" id="KB445641">
    <property type="protein sequence ID" value="EMD65645.1"/>
    <property type="molecule type" value="Genomic_DNA"/>
</dbReference>
<dbReference type="AlphaFoldDB" id="M2STP0"/>
<sequence length="262" mass="28783">MGPSAQKRQHRSSMLNFVVAGAGAGAGAGAAPQQVLQVACKGNAYRNIRVAMMSLTTESHHFPNPDYFSLRNHCRSLCGNEAVYQDSFGFVHATWWLVQLQYYLSVTCDMQVDKLFWSCGPQDAMSVGSFDFLYAIDTVIRPRQRQYRDRAVREAKGAMKLLQEKDSLSQCCDCAPPQTLWLPVFYCSTRPLRDQGSVLPEHVCDMGRSAPGCGRSPDRSVTGIGPACCEAALAEERADSSGATYRQDAEIKSFASVLNMAS</sequence>
<dbReference type="GeneID" id="19138325"/>
<accession>M2STP0</accession>
<gene>
    <name evidence="1" type="ORF">COCSADRAFT_354897</name>
</gene>
<dbReference type="RefSeq" id="XP_007698731.1">
    <property type="nucleotide sequence ID" value="XM_007700541.1"/>
</dbReference>